<feature type="compositionally biased region" description="Polar residues" evidence="1">
    <location>
        <begin position="169"/>
        <end position="187"/>
    </location>
</feature>
<dbReference type="AlphaFoldDB" id="A0A9Q3DHC9"/>
<reference evidence="2" key="1">
    <citation type="submission" date="2021-03" db="EMBL/GenBank/DDBJ databases">
        <title>Draft genome sequence of rust myrtle Austropuccinia psidii MF-1, a brazilian biotype.</title>
        <authorList>
            <person name="Quecine M.C."/>
            <person name="Pachon D.M.R."/>
            <person name="Bonatelli M.L."/>
            <person name="Correr F.H."/>
            <person name="Franceschini L.M."/>
            <person name="Leite T.F."/>
            <person name="Margarido G.R.A."/>
            <person name="Almeida C.A."/>
            <person name="Ferrarezi J.A."/>
            <person name="Labate C.A."/>
        </authorList>
    </citation>
    <scope>NUCLEOTIDE SEQUENCE</scope>
    <source>
        <strain evidence="2">MF-1</strain>
    </source>
</reference>
<accession>A0A9Q3DHC9</accession>
<dbReference type="Proteomes" id="UP000765509">
    <property type="component" value="Unassembled WGS sequence"/>
</dbReference>
<organism evidence="2 3">
    <name type="scientific">Austropuccinia psidii MF-1</name>
    <dbReference type="NCBI Taxonomy" id="1389203"/>
    <lineage>
        <taxon>Eukaryota</taxon>
        <taxon>Fungi</taxon>
        <taxon>Dikarya</taxon>
        <taxon>Basidiomycota</taxon>
        <taxon>Pucciniomycotina</taxon>
        <taxon>Pucciniomycetes</taxon>
        <taxon>Pucciniales</taxon>
        <taxon>Sphaerophragmiaceae</taxon>
        <taxon>Austropuccinia</taxon>
    </lineage>
</organism>
<protein>
    <submittedName>
        <fullName evidence="2">Uncharacterized protein</fullName>
    </submittedName>
</protein>
<gene>
    <name evidence="2" type="ORF">O181_043104</name>
</gene>
<keyword evidence="3" id="KW-1185">Reference proteome</keyword>
<feature type="region of interest" description="Disordered" evidence="1">
    <location>
        <begin position="161"/>
        <end position="215"/>
    </location>
</feature>
<evidence type="ECO:0000313" key="2">
    <source>
        <dbReference type="EMBL" id="MBW0503389.1"/>
    </source>
</evidence>
<dbReference type="EMBL" id="AVOT02017348">
    <property type="protein sequence ID" value="MBW0503389.1"/>
    <property type="molecule type" value="Genomic_DNA"/>
</dbReference>
<evidence type="ECO:0000313" key="3">
    <source>
        <dbReference type="Proteomes" id="UP000765509"/>
    </source>
</evidence>
<name>A0A9Q3DHC9_9BASI</name>
<evidence type="ECO:0000256" key="1">
    <source>
        <dbReference type="SAM" id="MobiDB-lite"/>
    </source>
</evidence>
<feature type="compositionally biased region" description="Polar residues" evidence="1">
    <location>
        <begin position="1"/>
        <end position="23"/>
    </location>
</feature>
<comment type="caution">
    <text evidence="2">The sequence shown here is derived from an EMBL/GenBank/DDBJ whole genome shotgun (WGS) entry which is preliminary data.</text>
</comment>
<proteinExistence type="predicted"/>
<feature type="region of interest" description="Disordered" evidence="1">
    <location>
        <begin position="1"/>
        <end position="49"/>
    </location>
</feature>
<sequence>MTPTRSGSNYPIQSNGSVPGHSSQKCKRQECQPRGEAQMEDSRASTSSQRLVNTFETLLESSEACITAIPVFRPESFPTGSNRDIPVSVQELLYGGKEDEWELLPSLCIGTMSSYLQVKNFKGPEKTEELLRGWTPMSFKGQVQQIQAWFKSQSMLSEDQKKKFARGKYNSTMESPQAPTSAKQGQAHSKEQSEGQAKGKGKHKMQVAQALPTEL</sequence>